<reference evidence="1 2" key="1">
    <citation type="submission" date="2020-08" db="EMBL/GenBank/DDBJ databases">
        <title>Genomic Encyclopedia of Type Strains, Phase IV (KMG-IV): sequencing the most valuable type-strain genomes for metagenomic binning, comparative biology and taxonomic classification.</title>
        <authorList>
            <person name="Goeker M."/>
        </authorList>
    </citation>
    <scope>NUCLEOTIDE SEQUENCE [LARGE SCALE GENOMIC DNA]</scope>
    <source>
        <strain evidence="1 2">DSM 29854</strain>
    </source>
</reference>
<evidence type="ECO:0000313" key="1">
    <source>
        <dbReference type="EMBL" id="MBA9077833.1"/>
    </source>
</evidence>
<dbReference type="Proteomes" id="UP000563094">
    <property type="component" value="Unassembled WGS sequence"/>
</dbReference>
<comment type="caution">
    <text evidence="1">The sequence shown here is derived from an EMBL/GenBank/DDBJ whole genome shotgun (WGS) entry which is preliminary data.</text>
</comment>
<organism evidence="1 2">
    <name type="scientific">Rufibacter quisquiliarum</name>
    <dbReference type="NCBI Taxonomy" id="1549639"/>
    <lineage>
        <taxon>Bacteria</taxon>
        <taxon>Pseudomonadati</taxon>
        <taxon>Bacteroidota</taxon>
        <taxon>Cytophagia</taxon>
        <taxon>Cytophagales</taxon>
        <taxon>Hymenobacteraceae</taxon>
        <taxon>Rufibacter</taxon>
    </lineage>
</organism>
<gene>
    <name evidence="1" type="ORF">FHS90_002552</name>
</gene>
<proteinExistence type="predicted"/>
<sequence length="57" mass="6404">MANYDLEVTSVTKDELKYESHRSNFRAIEENEVCFSSSVFGLFSEKQAKNGKPGLTA</sequence>
<dbReference type="AlphaFoldDB" id="A0A839GJD1"/>
<name>A0A839GJD1_9BACT</name>
<evidence type="ECO:0000313" key="2">
    <source>
        <dbReference type="Proteomes" id="UP000563094"/>
    </source>
</evidence>
<accession>A0A839GJD1</accession>
<dbReference type="RefSeq" id="WP_182513243.1">
    <property type="nucleotide sequence ID" value="NZ_JACJIQ010000009.1"/>
</dbReference>
<dbReference type="EMBL" id="JACJIQ010000009">
    <property type="protein sequence ID" value="MBA9077833.1"/>
    <property type="molecule type" value="Genomic_DNA"/>
</dbReference>
<keyword evidence="2" id="KW-1185">Reference proteome</keyword>
<protein>
    <submittedName>
        <fullName evidence="1">Uncharacterized protein</fullName>
    </submittedName>
</protein>